<evidence type="ECO:0000256" key="1">
    <source>
        <dbReference type="SAM" id="MobiDB-lite"/>
    </source>
</evidence>
<dbReference type="Proteomes" id="UP000284706">
    <property type="component" value="Unassembled WGS sequence"/>
</dbReference>
<dbReference type="AlphaFoldDB" id="A0A409WDQ1"/>
<proteinExistence type="predicted"/>
<keyword evidence="3" id="KW-1185">Reference proteome</keyword>
<name>A0A409WDQ1_9AGAR</name>
<reference evidence="2 3" key="1">
    <citation type="journal article" date="2018" name="Evol. Lett.">
        <title>Horizontal gene cluster transfer increased hallucinogenic mushroom diversity.</title>
        <authorList>
            <person name="Reynolds H.T."/>
            <person name="Vijayakumar V."/>
            <person name="Gluck-Thaler E."/>
            <person name="Korotkin H.B."/>
            <person name="Matheny P.B."/>
            <person name="Slot J.C."/>
        </authorList>
    </citation>
    <scope>NUCLEOTIDE SEQUENCE [LARGE SCALE GENOMIC DNA]</scope>
    <source>
        <strain evidence="2 3">SRW20</strain>
    </source>
</reference>
<accession>A0A409WDQ1</accession>
<comment type="caution">
    <text evidence="2">The sequence shown here is derived from an EMBL/GenBank/DDBJ whole genome shotgun (WGS) entry which is preliminary data.</text>
</comment>
<protein>
    <submittedName>
        <fullName evidence="2">Uncharacterized protein</fullName>
    </submittedName>
</protein>
<evidence type="ECO:0000313" key="2">
    <source>
        <dbReference type="EMBL" id="PPQ76601.1"/>
    </source>
</evidence>
<dbReference type="EMBL" id="NHYE01005142">
    <property type="protein sequence ID" value="PPQ76601.1"/>
    <property type="molecule type" value="Genomic_DNA"/>
</dbReference>
<feature type="region of interest" description="Disordered" evidence="1">
    <location>
        <begin position="1"/>
        <end position="31"/>
    </location>
</feature>
<dbReference type="InParanoid" id="A0A409WDQ1"/>
<sequence length="132" mass="14374">MDSFTALPGKFVLRSSGGPKEQGGTGSEDMLRTKSSWDRAWKIIAALCFASVSNCSTWARITMLTATSFPDIPIPVYGVFPATTISVHRELSSTQANSQRLRSLSKANAISLLSQRRNASASETWLQECDQS</sequence>
<evidence type="ECO:0000313" key="3">
    <source>
        <dbReference type="Proteomes" id="UP000284706"/>
    </source>
</evidence>
<organism evidence="2 3">
    <name type="scientific">Gymnopilus dilepis</name>
    <dbReference type="NCBI Taxonomy" id="231916"/>
    <lineage>
        <taxon>Eukaryota</taxon>
        <taxon>Fungi</taxon>
        <taxon>Dikarya</taxon>
        <taxon>Basidiomycota</taxon>
        <taxon>Agaricomycotina</taxon>
        <taxon>Agaricomycetes</taxon>
        <taxon>Agaricomycetidae</taxon>
        <taxon>Agaricales</taxon>
        <taxon>Agaricineae</taxon>
        <taxon>Hymenogastraceae</taxon>
        <taxon>Gymnopilus</taxon>
    </lineage>
</organism>
<gene>
    <name evidence="2" type="ORF">CVT26_012855</name>
</gene>